<organism evidence="2 3">
    <name type="scientific">Alkaliphilus flagellatus</name>
    <dbReference type="NCBI Taxonomy" id="2841507"/>
    <lineage>
        <taxon>Bacteria</taxon>
        <taxon>Bacillati</taxon>
        <taxon>Bacillota</taxon>
        <taxon>Clostridia</taxon>
        <taxon>Peptostreptococcales</taxon>
        <taxon>Natronincolaceae</taxon>
        <taxon>Alkaliphilus</taxon>
    </lineage>
</organism>
<sequence>MDYEINCPCCTSKVEMFDICEVCGWQNSGPDENEDDPKGPNKMSLKEAKEAYLKGNEII</sequence>
<gene>
    <name evidence="2" type="ORF">KQI88_15900</name>
</gene>
<proteinExistence type="predicted"/>
<dbReference type="Pfam" id="PF14206">
    <property type="entry name" value="Cys_rich_CPCC"/>
    <property type="match status" value="1"/>
</dbReference>
<name>A0ABS6G5Y4_9FIRM</name>
<evidence type="ECO:0000313" key="3">
    <source>
        <dbReference type="Proteomes" id="UP000779508"/>
    </source>
</evidence>
<dbReference type="EMBL" id="JAHLQK010000006">
    <property type="protein sequence ID" value="MBU5677901.1"/>
    <property type="molecule type" value="Genomic_DNA"/>
</dbReference>
<protein>
    <recommendedName>
        <fullName evidence="1">Cysteine-rich CPCC domain-containing protein</fullName>
    </recommendedName>
</protein>
<dbReference type="RefSeq" id="WP_216418998.1">
    <property type="nucleotide sequence ID" value="NZ_JAHLQK010000006.1"/>
</dbReference>
<feature type="domain" description="Cysteine-rich CPCC" evidence="1">
    <location>
        <begin position="6"/>
        <end position="53"/>
    </location>
</feature>
<comment type="caution">
    <text evidence="2">The sequence shown here is derived from an EMBL/GenBank/DDBJ whole genome shotgun (WGS) entry which is preliminary data.</text>
</comment>
<evidence type="ECO:0000259" key="1">
    <source>
        <dbReference type="Pfam" id="PF14206"/>
    </source>
</evidence>
<accession>A0ABS6G5Y4</accession>
<dbReference type="Proteomes" id="UP000779508">
    <property type="component" value="Unassembled WGS sequence"/>
</dbReference>
<reference evidence="2 3" key="1">
    <citation type="submission" date="2021-06" db="EMBL/GenBank/DDBJ databases">
        <authorList>
            <person name="Sun Q."/>
            <person name="Li D."/>
        </authorList>
    </citation>
    <scope>NUCLEOTIDE SEQUENCE [LARGE SCALE GENOMIC DNA]</scope>
    <source>
        <strain evidence="2 3">MSJ-5</strain>
    </source>
</reference>
<evidence type="ECO:0000313" key="2">
    <source>
        <dbReference type="EMBL" id="MBU5677901.1"/>
    </source>
</evidence>
<keyword evidence="3" id="KW-1185">Reference proteome</keyword>
<dbReference type="InterPro" id="IPR025983">
    <property type="entry name" value="Cys_rich_CPCC"/>
</dbReference>